<dbReference type="SMR" id="A0A482WWH9"/>
<gene>
    <name evidence="12" type="ORF">LSTR_LSTR011697</name>
</gene>
<dbReference type="InterPro" id="IPR000571">
    <property type="entry name" value="Znf_CCCH"/>
</dbReference>
<sequence>MGRHKEWRKIAKKMRRKRIRSEKAQERDKLLALEEEARAKSPSHVQWLEEQAALEEFARQEEERLSRERHLKWEADELEAQQRWKEQQVRLAEAKAEKAKQKLLIREEWEREQKKLKEAEERKQKEQEEKKKRHEELLAQIEAFISGIADLPASAVVGRETQPGHPECPFFSKTGACRFRDNCSRNHICPGISTVLLISSFYEHFGMQTERHYEYDTDVSLEYEDVETYSHFKEFFYDILPEFESCGDVRQLKVCCNYEPHLRGNVYVEYFSERHALKAYQLFQGRYYAGRQLNVMFVNIPSWKNALCGLFHKQRCPKGRHCNFLHAFRNPGNAFRNADFDRSPPHSSRKSSSQVDDWRWSPSPERLDVPRRPRERSRRNRSRSSESRKREHSKRDTSSRENSKRQRRRSRSNSRRHSDKRSDRESHGKENTPSPKSKKVKDRSRHKDKEREKRHNSDSSCSVERKSSK</sequence>
<dbReference type="InterPro" id="IPR000504">
    <property type="entry name" value="RRM_dom"/>
</dbReference>
<feature type="region of interest" description="Disordered" evidence="9">
    <location>
        <begin position="336"/>
        <end position="469"/>
    </location>
</feature>
<keyword evidence="5 6" id="KW-0694">RNA-binding</keyword>
<keyword evidence="4 7" id="KW-0862">Zinc</keyword>
<dbReference type="GO" id="GO:0003723">
    <property type="term" value="F:RNA binding"/>
    <property type="evidence" value="ECO:0007669"/>
    <property type="project" value="UniProtKB-UniRule"/>
</dbReference>
<keyword evidence="2" id="KW-0677">Repeat</keyword>
<evidence type="ECO:0000256" key="9">
    <source>
        <dbReference type="SAM" id="MobiDB-lite"/>
    </source>
</evidence>
<protein>
    <submittedName>
        <fullName evidence="12">Uncharacterized protein</fullName>
    </submittedName>
</protein>
<dbReference type="GO" id="GO:0000398">
    <property type="term" value="P:mRNA splicing, via spliceosome"/>
    <property type="evidence" value="ECO:0007669"/>
    <property type="project" value="InterPro"/>
</dbReference>
<feature type="coiled-coil region" evidence="8">
    <location>
        <begin position="16"/>
        <end position="144"/>
    </location>
</feature>
<feature type="compositionally biased region" description="Basic and acidic residues" evidence="9">
    <location>
        <begin position="420"/>
        <end position="430"/>
    </location>
</feature>
<dbReference type="SMART" id="SM00356">
    <property type="entry name" value="ZnF_C3H1"/>
    <property type="match status" value="2"/>
</dbReference>
<dbReference type="InterPro" id="IPR009145">
    <property type="entry name" value="U2AF_small"/>
</dbReference>
<dbReference type="FunCoup" id="A0A482WWH9">
    <property type="interactions" value="220"/>
</dbReference>
<dbReference type="EMBL" id="QKKF02024553">
    <property type="protein sequence ID" value="RZF37420.1"/>
    <property type="molecule type" value="Genomic_DNA"/>
</dbReference>
<evidence type="ECO:0000256" key="3">
    <source>
        <dbReference type="ARBA" id="ARBA00022771"/>
    </source>
</evidence>
<dbReference type="Gene3D" id="3.30.70.330">
    <property type="match status" value="1"/>
</dbReference>
<dbReference type="STRING" id="195883.A0A482WWH9"/>
<dbReference type="GO" id="GO:0089701">
    <property type="term" value="C:U2AF complex"/>
    <property type="evidence" value="ECO:0007669"/>
    <property type="project" value="InterPro"/>
</dbReference>
<dbReference type="Pfam" id="PF00642">
    <property type="entry name" value="zf-CCCH"/>
    <property type="match status" value="1"/>
</dbReference>
<organism evidence="12 13">
    <name type="scientific">Laodelphax striatellus</name>
    <name type="common">Small brown planthopper</name>
    <name type="synonym">Delphax striatella</name>
    <dbReference type="NCBI Taxonomy" id="195883"/>
    <lineage>
        <taxon>Eukaryota</taxon>
        <taxon>Metazoa</taxon>
        <taxon>Ecdysozoa</taxon>
        <taxon>Arthropoda</taxon>
        <taxon>Hexapoda</taxon>
        <taxon>Insecta</taxon>
        <taxon>Pterygota</taxon>
        <taxon>Neoptera</taxon>
        <taxon>Paraneoptera</taxon>
        <taxon>Hemiptera</taxon>
        <taxon>Auchenorrhyncha</taxon>
        <taxon>Fulgoroidea</taxon>
        <taxon>Delphacidae</taxon>
        <taxon>Criomorphinae</taxon>
        <taxon>Laodelphax</taxon>
    </lineage>
</organism>
<accession>A0A482WWH9</accession>
<dbReference type="PROSITE" id="PS50102">
    <property type="entry name" value="RRM"/>
    <property type="match status" value="1"/>
</dbReference>
<dbReference type="SMART" id="SM00361">
    <property type="entry name" value="RRM_1"/>
    <property type="match status" value="1"/>
</dbReference>
<dbReference type="PRINTS" id="PR01848">
    <property type="entry name" value="U2AUXFACTOR"/>
</dbReference>
<feature type="compositionally biased region" description="Basic residues" evidence="9">
    <location>
        <begin position="405"/>
        <end position="419"/>
    </location>
</feature>
<evidence type="ECO:0000256" key="2">
    <source>
        <dbReference type="ARBA" id="ARBA00022737"/>
    </source>
</evidence>
<feature type="compositionally biased region" description="Basic residues" evidence="9">
    <location>
        <begin position="373"/>
        <end position="382"/>
    </location>
</feature>
<evidence type="ECO:0000256" key="5">
    <source>
        <dbReference type="ARBA" id="ARBA00022884"/>
    </source>
</evidence>
<feature type="domain" description="C3H1-type" evidence="11">
    <location>
        <begin position="162"/>
        <end position="190"/>
    </location>
</feature>
<dbReference type="InterPro" id="IPR012677">
    <property type="entry name" value="Nucleotide-bd_a/b_plait_sf"/>
</dbReference>
<name>A0A482WWH9_LAOST</name>
<keyword evidence="1 7" id="KW-0479">Metal-binding</keyword>
<evidence type="ECO:0000256" key="6">
    <source>
        <dbReference type="PROSITE-ProRule" id="PRU00176"/>
    </source>
</evidence>
<feature type="compositionally biased region" description="Basic and acidic residues" evidence="9">
    <location>
        <begin position="383"/>
        <end position="404"/>
    </location>
</feature>
<keyword evidence="13" id="KW-1185">Reference proteome</keyword>
<feature type="zinc finger region" description="C3H1-type" evidence="7">
    <location>
        <begin position="162"/>
        <end position="190"/>
    </location>
</feature>
<evidence type="ECO:0000256" key="7">
    <source>
        <dbReference type="PROSITE-ProRule" id="PRU00723"/>
    </source>
</evidence>
<evidence type="ECO:0000259" key="11">
    <source>
        <dbReference type="PROSITE" id="PS50103"/>
    </source>
</evidence>
<dbReference type="OrthoDB" id="75923at2759"/>
<comment type="caution">
    <text evidence="12">The sequence shown here is derived from an EMBL/GenBank/DDBJ whole genome shotgun (WGS) entry which is preliminary data.</text>
</comment>
<evidence type="ECO:0000313" key="12">
    <source>
        <dbReference type="EMBL" id="RZF37420.1"/>
    </source>
</evidence>
<dbReference type="PANTHER" id="PTHR12620">
    <property type="entry name" value="U2 SNRNP AUXILIARY FACTOR, SMALL SUBUNIT"/>
    <property type="match status" value="1"/>
</dbReference>
<dbReference type="InterPro" id="IPR003954">
    <property type="entry name" value="RRM_euk-type"/>
</dbReference>
<evidence type="ECO:0000256" key="8">
    <source>
        <dbReference type="SAM" id="Coils"/>
    </source>
</evidence>
<dbReference type="CDD" id="cd12540">
    <property type="entry name" value="RRM_U2AFBPL"/>
    <property type="match status" value="1"/>
</dbReference>
<feature type="domain" description="C3H1-type" evidence="11">
    <location>
        <begin position="302"/>
        <end position="329"/>
    </location>
</feature>
<dbReference type="Pfam" id="PF00076">
    <property type="entry name" value="RRM_1"/>
    <property type="match status" value="1"/>
</dbReference>
<dbReference type="PROSITE" id="PS50103">
    <property type="entry name" value="ZF_C3H1"/>
    <property type="match status" value="2"/>
</dbReference>
<feature type="zinc finger region" description="C3H1-type" evidence="7">
    <location>
        <begin position="302"/>
        <end position="329"/>
    </location>
</feature>
<evidence type="ECO:0000256" key="4">
    <source>
        <dbReference type="ARBA" id="ARBA00022833"/>
    </source>
</evidence>
<reference evidence="12 13" key="1">
    <citation type="journal article" date="2017" name="Gigascience">
        <title>Genome sequence of the small brown planthopper, Laodelphax striatellus.</title>
        <authorList>
            <person name="Zhu J."/>
            <person name="Jiang F."/>
            <person name="Wang X."/>
            <person name="Yang P."/>
            <person name="Bao Y."/>
            <person name="Zhao W."/>
            <person name="Wang W."/>
            <person name="Lu H."/>
            <person name="Wang Q."/>
            <person name="Cui N."/>
            <person name="Li J."/>
            <person name="Chen X."/>
            <person name="Luo L."/>
            <person name="Yu J."/>
            <person name="Kang L."/>
            <person name="Cui F."/>
        </authorList>
    </citation>
    <scope>NUCLEOTIDE SEQUENCE [LARGE SCALE GENOMIC DNA]</scope>
    <source>
        <strain evidence="12">Lst14</strain>
    </source>
</reference>
<evidence type="ECO:0000256" key="1">
    <source>
        <dbReference type="ARBA" id="ARBA00022723"/>
    </source>
</evidence>
<evidence type="ECO:0000259" key="10">
    <source>
        <dbReference type="PROSITE" id="PS50102"/>
    </source>
</evidence>
<dbReference type="SUPFAM" id="SSF54928">
    <property type="entry name" value="RNA-binding domain, RBD"/>
    <property type="match status" value="1"/>
</dbReference>
<dbReference type="Proteomes" id="UP000291343">
    <property type="component" value="Unassembled WGS sequence"/>
</dbReference>
<dbReference type="InterPro" id="IPR035979">
    <property type="entry name" value="RBD_domain_sf"/>
</dbReference>
<keyword evidence="8" id="KW-0175">Coiled coil</keyword>
<dbReference type="InParanoid" id="A0A482WWH9"/>
<evidence type="ECO:0000313" key="13">
    <source>
        <dbReference type="Proteomes" id="UP000291343"/>
    </source>
</evidence>
<dbReference type="AlphaFoldDB" id="A0A482WWH9"/>
<dbReference type="GO" id="GO:0008270">
    <property type="term" value="F:zinc ion binding"/>
    <property type="evidence" value="ECO:0007669"/>
    <property type="project" value="UniProtKB-KW"/>
</dbReference>
<feature type="domain" description="RRM" evidence="10">
    <location>
        <begin position="219"/>
        <end position="300"/>
    </location>
</feature>
<keyword evidence="3 7" id="KW-0863">Zinc-finger</keyword>
<proteinExistence type="predicted"/>
<feature type="compositionally biased region" description="Basic and acidic residues" evidence="9">
    <location>
        <begin position="445"/>
        <end position="469"/>
    </location>
</feature>